<dbReference type="PROSITE" id="PS50071">
    <property type="entry name" value="HOMEOBOX_2"/>
    <property type="match status" value="1"/>
</dbReference>
<name>A0A915HEN4_ROMCU</name>
<dbReference type="InterPro" id="IPR009057">
    <property type="entry name" value="Homeodomain-like_sf"/>
</dbReference>
<dbReference type="Pfam" id="PF00046">
    <property type="entry name" value="Homeodomain"/>
    <property type="match status" value="1"/>
</dbReference>
<dbReference type="SMART" id="SM00389">
    <property type="entry name" value="HOX"/>
    <property type="match status" value="1"/>
</dbReference>
<evidence type="ECO:0000313" key="8">
    <source>
        <dbReference type="Proteomes" id="UP000887565"/>
    </source>
</evidence>
<dbReference type="Proteomes" id="UP000887565">
    <property type="component" value="Unplaced"/>
</dbReference>
<proteinExistence type="predicted"/>
<dbReference type="GO" id="GO:0030182">
    <property type="term" value="P:neuron differentiation"/>
    <property type="evidence" value="ECO:0007669"/>
    <property type="project" value="TreeGrafter"/>
</dbReference>
<dbReference type="SUPFAM" id="SSF46689">
    <property type="entry name" value="Homeodomain-like"/>
    <property type="match status" value="1"/>
</dbReference>
<dbReference type="WBParaSite" id="nRc.2.0.1.t00143-RA">
    <property type="protein sequence ID" value="nRc.2.0.1.t00143-RA"/>
    <property type="gene ID" value="nRc.2.0.1.g00143"/>
</dbReference>
<evidence type="ECO:0000259" key="7">
    <source>
        <dbReference type="PROSITE" id="PS50071"/>
    </source>
</evidence>
<evidence type="ECO:0000256" key="3">
    <source>
        <dbReference type="ARBA" id="ARBA00023155"/>
    </source>
</evidence>
<comment type="subcellular location">
    <subcellularLocation>
        <location evidence="1 5 6">Nucleus</location>
    </subcellularLocation>
</comment>
<dbReference type="Gene3D" id="1.10.10.60">
    <property type="entry name" value="Homeodomain-like"/>
    <property type="match status" value="1"/>
</dbReference>
<keyword evidence="8" id="KW-1185">Reference proteome</keyword>
<evidence type="ECO:0000256" key="6">
    <source>
        <dbReference type="RuleBase" id="RU000682"/>
    </source>
</evidence>
<protein>
    <submittedName>
        <fullName evidence="9">Homeobox domain-containing protein</fullName>
    </submittedName>
</protein>
<dbReference type="GO" id="GO:0000981">
    <property type="term" value="F:DNA-binding transcription factor activity, RNA polymerase II-specific"/>
    <property type="evidence" value="ECO:0007669"/>
    <property type="project" value="TreeGrafter"/>
</dbReference>
<dbReference type="InterPro" id="IPR050453">
    <property type="entry name" value="LIM_Homeobox_TF"/>
</dbReference>
<feature type="domain" description="Homeobox" evidence="7">
    <location>
        <begin position="148"/>
        <end position="200"/>
    </location>
</feature>
<evidence type="ECO:0000256" key="2">
    <source>
        <dbReference type="ARBA" id="ARBA00023125"/>
    </source>
</evidence>
<dbReference type="GO" id="GO:0000977">
    <property type="term" value="F:RNA polymerase II transcription regulatory region sequence-specific DNA binding"/>
    <property type="evidence" value="ECO:0007669"/>
    <property type="project" value="TreeGrafter"/>
</dbReference>
<organism evidence="8 9">
    <name type="scientific">Romanomermis culicivorax</name>
    <name type="common">Nematode worm</name>
    <dbReference type="NCBI Taxonomy" id="13658"/>
    <lineage>
        <taxon>Eukaryota</taxon>
        <taxon>Metazoa</taxon>
        <taxon>Ecdysozoa</taxon>
        <taxon>Nematoda</taxon>
        <taxon>Enoplea</taxon>
        <taxon>Dorylaimia</taxon>
        <taxon>Mermithida</taxon>
        <taxon>Mermithoidea</taxon>
        <taxon>Mermithidae</taxon>
        <taxon>Romanomermis</taxon>
    </lineage>
</organism>
<evidence type="ECO:0000256" key="1">
    <source>
        <dbReference type="ARBA" id="ARBA00004123"/>
    </source>
</evidence>
<evidence type="ECO:0000256" key="5">
    <source>
        <dbReference type="PROSITE-ProRule" id="PRU00108"/>
    </source>
</evidence>
<keyword evidence="2 5" id="KW-0238">DNA-binding</keyword>
<keyword evidence="4 5" id="KW-0539">Nucleus</keyword>
<dbReference type="PANTHER" id="PTHR24208:SF170">
    <property type="entry name" value="MECHANOSENSORY PROTEIN 3"/>
    <property type="match status" value="1"/>
</dbReference>
<sequence>MGIAPTDMVFKLRSGVICHAQCHRCSVCAVLLHPGVEIGVDEIDRRLLCPLHIDSVVITTSGGVAGPSSLSSSAGAGTYVDMKPNMMIPYQHHSSLDSYQDSNSNAVMINGSSGTRIKSEIQTLDRCCYDEIPEEQTIIDGNPSAKYVRRRGPRTTIRPSQLDMLNRIFGNTPKPSKHARAKLALETGLSMRVIQLWLLL</sequence>
<keyword evidence="3 5" id="KW-0371">Homeobox</keyword>
<dbReference type="CDD" id="cd00086">
    <property type="entry name" value="homeodomain"/>
    <property type="match status" value="1"/>
</dbReference>
<accession>A0A915HEN4</accession>
<evidence type="ECO:0000313" key="9">
    <source>
        <dbReference type="WBParaSite" id="nRc.2.0.1.t00143-RA"/>
    </source>
</evidence>
<reference evidence="9" key="1">
    <citation type="submission" date="2022-11" db="UniProtKB">
        <authorList>
            <consortium name="WormBaseParasite"/>
        </authorList>
    </citation>
    <scope>IDENTIFICATION</scope>
</reference>
<dbReference type="GO" id="GO:0005634">
    <property type="term" value="C:nucleus"/>
    <property type="evidence" value="ECO:0007669"/>
    <property type="project" value="UniProtKB-SubCell"/>
</dbReference>
<evidence type="ECO:0000256" key="4">
    <source>
        <dbReference type="ARBA" id="ARBA00023242"/>
    </source>
</evidence>
<dbReference type="InterPro" id="IPR001356">
    <property type="entry name" value="HD"/>
</dbReference>
<dbReference type="AlphaFoldDB" id="A0A915HEN4"/>
<dbReference type="PANTHER" id="PTHR24208">
    <property type="entry name" value="LIM/HOMEOBOX PROTEIN LHX"/>
    <property type="match status" value="1"/>
</dbReference>